<dbReference type="InterPro" id="IPR016181">
    <property type="entry name" value="Acyl_CoA_acyltransferase"/>
</dbReference>
<dbReference type="GO" id="GO:0005737">
    <property type="term" value="C:cytoplasm"/>
    <property type="evidence" value="ECO:0007669"/>
    <property type="project" value="TreeGrafter"/>
</dbReference>
<organism evidence="5 6">
    <name type="scientific">Cohnella lubricantis</name>
    <dbReference type="NCBI Taxonomy" id="2163172"/>
    <lineage>
        <taxon>Bacteria</taxon>
        <taxon>Bacillati</taxon>
        <taxon>Bacillota</taxon>
        <taxon>Bacilli</taxon>
        <taxon>Bacillales</taxon>
        <taxon>Paenibacillaceae</taxon>
        <taxon>Cohnella</taxon>
    </lineage>
</organism>
<sequence length="180" mass="20613">MIRGDRIHLKPLTADDAAELLRLQLDNREFFEPFTLTRDEDYYTLDAQLERIQKQIEARLNDQAYSFGIFLNHDNRLIGAISLFQVLRSALQSALIGYDLDQRHNGQGYMTEAARLVVDYAFGELGLHRIEAGVMPHNVGSIRVLEKAGFHKEGIARKNVRINGKWEDHQVLAILNPNDE</sequence>
<keyword evidence="1 5" id="KW-0808">Transferase</keyword>
<name>A0A841T6H3_9BACL</name>
<reference evidence="5 6" key="1">
    <citation type="submission" date="2020-08" db="EMBL/GenBank/DDBJ databases">
        <title>Cohnella phylogeny.</title>
        <authorList>
            <person name="Dunlap C."/>
        </authorList>
    </citation>
    <scope>NUCLEOTIDE SEQUENCE [LARGE SCALE GENOMIC DNA]</scope>
    <source>
        <strain evidence="5 6">DSM 103658</strain>
    </source>
</reference>
<dbReference type="Proteomes" id="UP000574133">
    <property type="component" value="Unassembled WGS sequence"/>
</dbReference>
<dbReference type="InterPro" id="IPR000182">
    <property type="entry name" value="GNAT_dom"/>
</dbReference>
<dbReference type="PANTHER" id="PTHR43792:SF8">
    <property type="entry name" value="[RIBOSOMAL PROTEIN US5]-ALANINE N-ACETYLTRANSFERASE"/>
    <property type="match status" value="1"/>
</dbReference>
<dbReference type="SUPFAM" id="SSF55729">
    <property type="entry name" value="Acyl-CoA N-acyltransferases (Nat)"/>
    <property type="match status" value="1"/>
</dbReference>
<evidence type="ECO:0000259" key="4">
    <source>
        <dbReference type="PROSITE" id="PS51186"/>
    </source>
</evidence>
<accession>A0A841T6H3</accession>
<dbReference type="PANTHER" id="PTHR43792">
    <property type="entry name" value="GNAT FAMILY, PUTATIVE (AFU_ORTHOLOGUE AFUA_3G00765)-RELATED-RELATED"/>
    <property type="match status" value="1"/>
</dbReference>
<proteinExistence type="inferred from homology"/>
<evidence type="ECO:0000256" key="1">
    <source>
        <dbReference type="ARBA" id="ARBA00022679"/>
    </source>
</evidence>
<evidence type="ECO:0000256" key="3">
    <source>
        <dbReference type="ARBA" id="ARBA00038502"/>
    </source>
</evidence>
<evidence type="ECO:0000313" key="6">
    <source>
        <dbReference type="Proteomes" id="UP000574133"/>
    </source>
</evidence>
<gene>
    <name evidence="5" type="ORF">H4Q31_06265</name>
</gene>
<dbReference type="GO" id="GO:0008999">
    <property type="term" value="F:protein-N-terminal-alanine acetyltransferase activity"/>
    <property type="evidence" value="ECO:0007669"/>
    <property type="project" value="TreeGrafter"/>
</dbReference>
<dbReference type="Gene3D" id="3.40.630.30">
    <property type="match status" value="1"/>
</dbReference>
<comment type="caution">
    <text evidence="5">The sequence shown here is derived from an EMBL/GenBank/DDBJ whole genome shotgun (WGS) entry which is preliminary data.</text>
</comment>
<dbReference type="AlphaFoldDB" id="A0A841T6H3"/>
<evidence type="ECO:0000313" key="5">
    <source>
        <dbReference type="EMBL" id="MBB6676934.1"/>
    </source>
</evidence>
<dbReference type="InterPro" id="IPR051531">
    <property type="entry name" value="N-acetyltransferase"/>
</dbReference>
<dbReference type="EMBL" id="JACJVN010000024">
    <property type="protein sequence ID" value="MBB6676934.1"/>
    <property type="molecule type" value="Genomic_DNA"/>
</dbReference>
<feature type="domain" description="N-acetyltransferase" evidence="4">
    <location>
        <begin position="7"/>
        <end position="177"/>
    </location>
</feature>
<dbReference type="RefSeq" id="WP_185178217.1">
    <property type="nucleotide sequence ID" value="NZ_CBCSEP010000008.1"/>
</dbReference>
<keyword evidence="6" id="KW-1185">Reference proteome</keyword>
<dbReference type="PROSITE" id="PS51186">
    <property type="entry name" value="GNAT"/>
    <property type="match status" value="1"/>
</dbReference>
<evidence type="ECO:0000256" key="2">
    <source>
        <dbReference type="ARBA" id="ARBA00023315"/>
    </source>
</evidence>
<protein>
    <submittedName>
        <fullName evidence="5">GNAT family N-acetyltransferase</fullName>
    </submittedName>
</protein>
<dbReference type="Pfam" id="PF13302">
    <property type="entry name" value="Acetyltransf_3"/>
    <property type="match status" value="1"/>
</dbReference>
<comment type="similarity">
    <text evidence="3">Belongs to the acetyltransferase family. RimJ subfamily.</text>
</comment>
<keyword evidence="2" id="KW-0012">Acyltransferase</keyword>
<dbReference type="FunFam" id="3.40.630.30:FF:000005">
    <property type="entry name" value="Ribosomal protein alanine acetyltransferase"/>
    <property type="match status" value="1"/>
</dbReference>